<name>B0EHS3_ENTDS</name>
<dbReference type="InterPro" id="IPR052736">
    <property type="entry name" value="Stf3_sulfotransferase"/>
</dbReference>
<dbReference type="OrthoDB" id="429813at2759"/>
<gene>
    <name evidence="1" type="ORF">EDI_044230</name>
</gene>
<dbReference type="InterPro" id="IPR027417">
    <property type="entry name" value="P-loop_NTPase"/>
</dbReference>
<dbReference type="Gene3D" id="3.40.50.300">
    <property type="entry name" value="P-loop containing nucleotide triphosphate hydrolases"/>
    <property type="match status" value="1"/>
</dbReference>
<dbReference type="VEuPathDB" id="AmoebaDB:EDI_044230"/>
<organism evidence="2">
    <name type="scientific">Entamoeba dispar (strain ATCC PRA-260 / SAW760)</name>
    <dbReference type="NCBI Taxonomy" id="370354"/>
    <lineage>
        <taxon>Eukaryota</taxon>
        <taxon>Amoebozoa</taxon>
        <taxon>Evosea</taxon>
        <taxon>Archamoebae</taxon>
        <taxon>Mastigamoebida</taxon>
        <taxon>Entamoebidae</taxon>
        <taxon>Entamoeba</taxon>
    </lineage>
</organism>
<dbReference type="PANTHER" id="PTHR36451">
    <property type="entry name" value="PAPS-DEPENDENT SULFOTRANSFERASE STF3"/>
    <property type="match status" value="1"/>
</dbReference>
<sequence length="416" mass="49121">MNTTSLNDWYDSHLYEIQNEIQQFLESLDPTHLELYQTLLNDTWNDLHQTEVIALQSAQFLVNEQVKEDREQHLAFTKQTVNRIGSLMRLFKDIQLNKHLLNEIHITQPIIIVGLPRSGSTTLFNIMCAHSKAHYFTSWQALCPGFSTITEKAQRQFTEYIHNMMKRGCDDFDKIHAINPDANEECVFQYNCYGLYFAHCMALPQYKDVVCNLFSSWNSLMNFEWNVYKLNLLRRPMNNDQFLIIKNATLLCVLKNVLSSCPDIRLVWIHRSPYDIIKSSIPYFKTIKNTFLTKTNQEKISDEWMSHNIAEIENHILKQAINVRNEWVKQNPSRQSQIYDVFFNEIVKDPLSVAESIYHHFNIGVSEIDREIMKRTMANDYQSKIGRMTTNSIPISKEEVNNLYDWYIKQFFPKKF</sequence>
<proteinExistence type="predicted"/>
<protein>
    <submittedName>
        <fullName evidence="1">Uncharacterized protein</fullName>
    </submittedName>
</protein>
<dbReference type="eggNOG" id="ENOG502RBZJ">
    <property type="taxonomic scope" value="Eukaryota"/>
</dbReference>
<dbReference type="SUPFAM" id="SSF52540">
    <property type="entry name" value="P-loop containing nucleoside triphosphate hydrolases"/>
    <property type="match status" value="1"/>
</dbReference>
<reference evidence="2" key="1">
    <citation type="submission" date="2007-12" db="EMBL/GenBank/DDBJ databases">
        <title>Annotation of Entamoeba dispar SAW760.</title>
        <authorList>
            <person name="Lorenzi H."/>
            <person name="Inman J."/>
            <person name="Schobel S."/>
            <person name="Amedeo P."/>
            <person name="Caler E."/>
        </authorList>
    </citation>
    <scope>NUCLEOTIDE SEQUENCE [LARGE SCALE GENOMIC DNA]</scope>
    <source>
        <strain evidence="2">ATCC PRA-260 / SAW760</strain>
    </source>
</reference>
<dbReference type="RefSeq" id="XP_001737776.1">
    <property type="nucleotide sequence ID" value="XM_001737724.1"/>
</dbReference>
<evidence type="ECO:0000313" key="2">
    <source>
        <dbReference type="Proteomes" id="UP000008076"/>
    </source>
</evidence>
<dbReference type="Proteomes" id="UP000008076">
    <property type="component" value="Unassembled WGS sequence"/>
</dbReference>
<dbReference type="EMBL" id="DS549356">
    <property type="protein sequence ID" value="EDR25867.1"/>
    <property type="molecule type" value="Genomic_DNA"/>
</dbReference>
<dbReference type="Pfam" id="PF13469">
    <property type="entry name" value="Sulfotransfer_3"/>
    <property type="match status" value="1"/>
</dbReference>
<dbReference type="AlphaFoldDB" id="B0EHS3"/>
<keyword evidence="2" id="KW-1185">Reference proteome</keyword>
<dbReference type="OMA" id="HEMMRDP"/>
<dbReference type="KEGG" id="edi:EDI_044230"/>
<evidence type="ECO:0000313" key="1">
    <source>
        <dbReference type="EMBL" id="EDR25867.1"/>
    </source>
</evidence>
<dbReference type="GeneID" id="5882830"/>
<accession>B0EHS3</accession>
<dbReference type="PANTHER" id="PTHR36451:SF1">
    <property type="entry name" value="OMEGA-HYDROXY-BETA-DIHYDROMENAQUINONE-9 SULFOTRANSFERASE STF3"/>
    <property type="match status" value="1"/>
</dbReference>